<dbReference type="InParanoid" id="A0A1Y2GK80"/>
<comment type="caution">
    <text evidence="3">The sequence shown here is derived from an EMBL/GenBank/DDBJ whole genome shotgun (WGS) entry which is preliminary data.</text>
</comment>
<evidence type="ECO:0000313" key="3">
    <source>
        <dbReference type="EMBL" id="ORZ12067.1"/>
    </source>
</evidence>
<feature type="coiled-coil region" evidence="1">
    <location>
        <begin position="89"/>
        <end position="116"/>
    </location>
</feature>
<evidence type="ECO:0000256" key="2">
    <source>
        <dbReference type="SAM" id="MobiDB-lite"/>
    </source>
</evidence>
<proteinExistence type="predicted"/>
<dbReference type="AlphaFoldDB" id="A0A1Y2GK80"/>
<feature type="region of interest" description="Disordered" evidence="2">
    <location>
        <begin position="47"/>
        <end position="82"/>
    </location>
</feature>
<dbReference type="EMBL" id="MCFF01000026">
    <property type="protein sequence ID" value="ORZ12067.1"/>
    <property type="molecule type" value="Genomic_DNA"/>
</dbReference>
<evidence type="ECO:0000313" key="4">
    <source>
        <dbReference type="Proteomes" id="UP000193648"/>
    </source>
</evidence>
<protein>
    <submittedName>
        <fullName evidence="3">Uncharacterized protein</fullName>
    </submittedName>
</protein>
<keyword evidence="4" id="KW-1185">Reference proteome</keyword>
<accession>A0A1Y2GK80</accession>
<feature type="compositionally biased region" description="Low complexity" evidence="2">
    <location>
        <begin position="216"/>
        <end position="231"/>
    </location>
</feature>
<organism evidence="3 4">
    <name type="scientific">Lobosporangium transversale</name>
    <dbReference type="NCBI Taxonomy" id="64571"/>
    <lineage>
        <taxon>Eukaryota</taxon>
        <taxon>Fungi</taxon>
        <taxon>Fungi incertae sedis</taxon>
        <taxon>Mucoromycota</taxon>
        <taxon>Mortierellomycotina</taxon>
        <taxon>Mortierellomycetes</taxon>
        <taxon>Mortierellales</taxon>
        <taxon>Mortierellaceae</taxon>
        <taxon>Lobosporangium</taxon>
    </lineage>
</organism>
<dbReference type="Proteomes" id="UP000193648">
    <property type="component" value="Unassembled WGS sequence"/>
</dbReference>
<feature type="region of interest" description="Disordered" evidence="2">
    <location>
        <begin position="202"/>
        <end position="269"/>
    </location>
</feature>
<dbReference type="OrthoDB" id="2438955at2759"/>
<dbReference type="GeneID" id="33572117"/>
<name>A0A1Y2GK80_9FUNG</name>
<keyword evidence="1" id="KW-0175">Coiled coil</keyword>
<gene>
    <name evidence="3" type="ORF">BCR41DRAFT_423262</name>
</gene>
<dbReference type="RefSeq" id="XP_021879932.1">
    <property type="nucleotide sequence ID" value="XM_022030275.1"/>
</dbReference>
<sequence>MYEDPISHFTNAQYQQHLTNYNRSGVVSSPDGIISNALSGNGPSNHFLGGNDNGSGNGFGNHSHNGTGDRIEQSEPDQELSRLHQHQLLIQLRLEVNSLKTQIQQLELLKQQLIHQRQMMQPAEYEQLAEQFSRTTASLLRVGHPSHFGDGGSGTNSGYQEFSTDGISAFGRGNEGGAGPGENYMGMHMMERLQEKLRGMMIQQHQQHYAQKRKQLQLQQQQQQQQLQQQQRSSPPSPTGTSHEIGMDVDSRRSGHNTPTRRDPVRMEQISLEADLRDLERRMRSIQLLH</sequence>
<evidence type="ECO:0000256" key="1">
    <source>
        <dbReference type="SAM" id="Coils"/>
    </source>
</evidence>
<reference evidence="3 4" key="1">
    <citation type="submission" date="2016-07" db="EMBL/GenBank/DDBJ databases">
        <title>Pervasive Adenine N6-methylation of Active Genes in Fungi.</title>
        <authorList>
            <consortium name="DOE Joint Genome Institute"/>
            <person name="Mondo S.J."/>
            <person name="Dannebaum R.O."/>
            <person name="Kuo R.C."/>
            <person name="Labutti K."/>
            <person name="Haridas S."/>
            <person name="Kuo A."/>
            <person name="Salamov A."/>
            <person name="Ahrendt S.R."/>
            <person name="Lipzen A."/>
            <person name="Sullivan W."/>
            <person name="Andreopoulos W.B."/>
            <person name="Clum A."/>
            <person name="Lindquist E."/>
            <person name="Daum C."/>
            <person name="Ramamoorthy G.K."/>
            <person name="Gryganskyi A."/>
            <person name="Culley D."/>
            <person name="Magnuson J.K."/>
            <person name="James T.Y."/>
            <person name="O'Malley M.A."/>
            <person name="Stajich J.E."/>
            <person name="Spatafora J.W."/>
            <person name="Visel A."/>
            <person name="Grigoriev I.V."/>
        </authorList>
    </citation>
    <scope>NUCLEOTIDE SEQUENCE [LARGE SCALE GENOMIC DNA]</scope>
    <source>
        <strain evidence="3 4">NRRL 3116</strain>
    </source>
</reference>